<evidence type="ECO:0000256" key="10">
    <source>
        <dbReference type="SAM" id="SignalP"/>
    </source>
</evidence>
<dbReference type="SUPFAM" id="SSF56935">
    <property type="entry name" value="Porins"/>
    <property type="match status" value="1"/>
</dbReference>
<evidence type="ECO:0000256" key="2">
    <source>
        <dbReference type="ARBA" id="ARBA00022448"/>
    </source>
</evidence>
<dbReference type="Pfam" id="PF07715">
    <property type="entry name" value="Plug"/>
    <property type="match status" value="1"/>
</dbReference>
<keyword evidence="5 9" id="KW-0798">TonB box</keyword>
<evidence type="ECO:0000259" key="11">
    <source>
        <dbReference type="Pfam" id="PF00593"/>
    </source>
</evidence>
<dbReference type="GO" id="GO:0044718">
    <property type="term" value="P:siderophore transmembrane transport"/>
    <property type="evidence" value="ECO:0007669"/>
    <property type="project" value="TreeGrafter"/>
</dbReference>
<keyword evidence="14" id="KW-1185">Reference proteome</keyword>
<keyword evidence="3 8" id="KW-1134">Transmembrane beta strand</keyword>
<feature type="domain" description="TonB-dependent receptor plug" evidence="12">
    <location>
        <begin position="62"/>
        <end position="169"/>
    </location>
</feature>
<protein>
    <submittedName>
        <fullName evidence="13">Colicin I receptor</fullName>
    </submittedName>
</protein>
<dbReference type="PANTHER" id="PTHR30069">
    <property type="entry name" value="TONB-DEPENDENT OUTER MEMBRANE RECEPTOR"/>
    <property type="match status" value="1"/>
</dbReference>
<evidence type="ECO:0000256" key="5">
    <source>
        <dbReference type="ARBA" id="ARBA00023077"/>
    </source>
</evidence>
<dbReference type="Pfam" id="PF00593">
    <property type="entry name" value="TonB_dep_Rec_b-barrel"/>
    <property type="match status" value="1"/>
</dbReference>
<dbReference type="AlphaFoldDB" id="A0A0G3EEZ3"/>
<reference evidence="14" key="1">
    <citation type="submission" date="2015-02" db="EMBL/GenBank/DDBJ databases">
        <title>Description and complete genome sequence of the first cultured representative of the subdivision 5 of the Verrucomicrobia phylum.</title>
        <authorList>
            <person name="Spring S."/>
            <person name="Bunk B."/>
            <person name="Sproer C."/>
            <person name="Klenk H.-P."/>
        </authorList>
    </citation>
    <scope>NUCLEOTIDE SEQUENCE [LARGE SCALE GENOMIC DNA]</scope>
    <source>
        <strain evidence="14">L21-Fru-AB</strain>
    </source>
</reference>
<feature type="chain" id="PRO_5005184090" evidence="10">
    <location>
        <begin position="32"/>
        <end position="666"/>
    </location>
</feature>
<dbReference type="PANTHER" id="PTHR30069:SF37">
    <property type="entry name" value="FERRIC VIBRIOBACTIN RECEPTOR VIUA"/>
    <property type="match status" value="1"/>
</dbReference>
<feature type="domain" description="TonB-dependent receptor-like beta-barrel" evidence="11">
    <location>
        <begin position="240"/>
        <end position="633"/>
    </location>
</feature>
<evidence type="ECO:0000256" key="9">
    <source>
        <dbReference type="RuleBase" id="RU003357"/>
    </source>
</evidence>
<reference evidence="13 14" key="2">
    <citation type="journal article" date="2016" name="ISME J.">
        <title>Characterization of the first cultured representative of Verrucomicrobia subdivision 5 indicates the proposal of a novel phylum.</title>
        <authorList>
            <person name="Spring S."/>
            <person name="Bunk B."/>
            <person name="Sproer C."/>
            <person name="Schumann P."/>
            <person name="Rohde M."/>
            <person name="Tindall B.J."/>
            <person name="Klenk H.P."/>
        </authorList>
    </citation>
    <scope>NUCLEOTIDE SEQUENCE [LARGE SCALE GENOMIC DNA]</scope>
    <source>
        <strain evidence="13 14">L21-Fru-AB</strain>
    </source>
</reference>
<dbReference type="Proteomes" id="UP000035268">
    <property type="component" value="Chromosome"/>
</dbReference>
<dbReference type="InterPro" id="IPR000531">
    <property type="entry name" value="Beta-barrel_TonB"/>
</dbReference>
<evidence type="ECO:0000256" key="7">
    <source>
        <dbReference type="ARBA" id="ARBA00023237"/>
    </source>
</evidence>
<evidence type="ECO:0000256" key="6">
    <source>
        <dbReference type="ARBA" id="ARBA00023136"/>
    </source>
</evidence>
<dbReference type="STRING" id="1307763.L21SP4_01650"/>
<dbReference type="EMBL" id="CP010904">
    <property type="protein sequence ID" value="AKJ64893.1"/>
    <property type="molecule type" value="Genomic_DNA"/>
</dbReference>
<sequence length="666" mass="76026" precursor="true">MARSLKRKVVLKAAVAAVTAAMPLLSGSAESAPGADLFALGLEELMQVEVTTVARQPEHWFDTPAAVYVITSEEIRRSGATTIPEVLRLAPGVQVVRMDANKWAISARGLNGRFARYMLVMIDGRSVYHPLYSGVMWELQDLMLEDIERIEVIRGPGGTLWGANAVNGIVNIVTKSAEETQGGLAGITAGTEERINLRTRYGGRIDSNTFYRVYAKGFERDLAPVGGDEGHDDWRMGRGGFRMDWTGGEADRFMMRGDYYRGLLGQSVTSPDPAFWPFPVTREDAEDARVSGGDLLFRWTRTPDITQEFQLQTFIDHRHREESTLEMEVNTFDLDVQHQLRVSPRRERIWGFGYRLVDDDLDESFSYRFDEESRTTQLFSGFIQEQYELRPDALTLSLGTKLEHNDYTGFEWQPGARLAWTPTDRDTWWASVTRAVRTPARVEHDWTLRQVWNGVPLVIRGNSDYGTEDLVAWELGYRTRPHENVMLDIATFYFDYDEMQSLQLVDTGPPAVLDIDNRVRGESYGFETSARWDVCDRWTLDASYSFIEMHLHPEEGSNDPFTENFENDVPQNMAHLLSTVDLTERLAWDAWLRYTGNINNYAGYDIDPYLTMDTGLRWQVNDRLNLAVVGRNLLEPAHREYASSLILNSESTEVERSVYVRATWTF</sequence>
<evidence type="ECO:0000256" key="8">
    <source>
        <dbReference type="PROSITE-ProRule" id="PRU01360"/>
    </source>
</evidence>
<evidence type="ECO:0000259" key="12">
    <source>
        <dbReference type="Pfam" id="PF07715"/>
    </source>
</evidence>
<dbReference type="RefSeq" id="WP_052882177.1">
    <property type="nucleotide sequence ID" value="NZ_CP010904.1"/>
</dbReference>
<feature type="signal peptide" evidence="10">
    <location>
        <begin position="1"/>
        <end position="31"/>
    </location>
</feature>
<evidence type="ECO:0000313" key="14">
    <source>
        <dbReference type="Proteomes" id="UP000035268"/>
    </source>
</evidence>
<dbReference type="Gene3D" id="2.40.170.20">
    <property type="entry name" value="TonB-dependent receptor, beta-barrel domain"/>
    <property type="match status" value="1"/>
</dbReference>
<gene>
    <name evidence="13" type="primary">cirA</name>
    <name evidence="13" type="ORF">L21SP4_01650</name>
</gene>
<dbReference type="OrthoDB" id="9800913at2"/>
<keyword evidence="6 8" id="KW-0472">Membrane</keyword>
<evidence type="ECO:0000256" key="3">
    <source>
        <dbReference type="ARBA" id="ARBA00022452"/>
    </source>
</evidence>
<accession>A0A0G3EEZ3</accession>
<dbReference type="PROSITE" id="PS52016">
    <property type="entry name" value="TONB_DEPENDENT_REC_3"/>
    <property type="match status" value="1"/>
</dbReference>
<comment type="subcellular location">
    <subcellularLocation>
        <location evidence="1 8">Cell outer membrane</location>
        <topology evidence="1 8">Multi-pass membrane protein</topology>
    </subcellularLocation>
</comment>
<dbReference type="KEGG" id="vbl:L21SP4_01650"/>
<dbReference type="Gene3D" id="2.170.130.10">
    <property type="entry name" value="TonB-dependent receptor, plug domain"/>
    <property type="match status" value="1"/>
</dbReference>
<organism evidence="13 14">
    <name type="scientific">Kiritimatiella glycovorans</name>
    <dbReference type="NCBI Taxonomy" id="1307763"/>
    <lineage>
        <taxon>Bacteria</taxon>
        <taxon>Pseudomonadati</taxon>
        <taxon>Kiritimatiellota</taxon>
        <taxon>Kiritimatiellia</taxon>
        <taxon>Kiritimatiellales</taxon>
        <taxon>Kiritimatiellaceae</taxon>
        <taxon>Kiritimatiella</taxon>
    </lineage>
</organism>
<evidence type="ECO:0000256" key="4">
    <source>
        <dbReference type="ARBA" id="ARBA00022692"/>
    </source>
</evidence>
<keyword evidence="2 8" id="KW-0813">Transport</keyword>
<evidence type="ECO:0000313" key="13">
    <source>
        <dbReference type="EMBL" id="AKJ64893.1"/>
    </source>
</evidence>
<dbReference type="InterPro" id="IPR012910">
    <property type="entry name" value="Plug_dom"/>
</dbReference>
<dbReference type="InterPro" id="IPR037066">
    <property type="entry name" value="Plug_dom_sf"/>
</dbReference>
<keyword evidence="10" id="KW-0732">Signal</keyword>
<name>A0A0G3EEZ3_9BACT</name>
<evidence type="ECO:0000256" key="1">
    <source>
        <dbReference type="ARBA" id="ARBA00004571"/>
    </source>
</evidence>
<proteinExistence type="inferred from homology"/>
<dbReference type="InterPro" id="IPR039426">
    <property type="entry name" value="TonB-dep_rcpt-like"/>
</dbReference>
<comment type="similarity">
    <text evidence="8 9">Belongs to the TonB-dependent receptor family.</text>
</comment>
<keyword evidence="13" id="KW-0675">Receptor</keyword>
<keyword evidence="7 8" id="KW-0998">Cell outer membrane</keyword>
<dbReference type="PATRIC" id="fig|1609981.3.peg.1711"/>
<dbReference type="GO" id="GO:0009279">
    <property type="term" value="C:cell outer membrane"/>
    <property type="evidence" value="ECO:0007669"/>
    <property type="project" value="UniProtKB-SubCell"/>
</dbReference>
<dbReference type="GO" id="GO:0015344">
    <property type="term" value="F:siderophore uptake transmembrane transporter activity"/>
    <property type="evidence" value="ECO:0007669"/>
    <property type="project" value="TreeGrafter"/>
</dbReference>
<keyword evidence="4 8" id="KW-0812">Transmembrane</keyword>
<dbReference type="InterPro" id="IPR036942">
    <property type="entry name" value="Beta-barrel_TonB_sf"/>
</dbReference>